<feature type="region of interest" description="Disordered" evidence="1">
    <location>
        <begin position="1"/>
        <end position="27"/>
    </location>
</feature>
<dbReference type="AlphaFoldDB" id="A0AAV4G8Y4"/>
<accession>A0AAV4G8Y4</accession>
<protein>
    <submittedName>
        <fullName evidence="2">Coiled-coil domain-containing protein 13</fullName>
    </submittedName>
</protein>
<name>A0AAV4G8Y4_9GAST</name>
<organism evidence="2 3">
    <name type="scientific">Elysia marginata</name>
    <dbReference type="NCBI Taxonomy" id="1093978"/>
    <lineage>
        <taxon>Eukaryota</taxon>
        <taxon>Metazoa</taxon>
        <taxon>Spiralia</taxon>
        <taxon>Lophotrochozoa</taxon>
        <taxon>Mollusca</taxon>
        <taxon>Gastropoda</taxon>
        <taxon>Heterobranchia</taxon>
        <taxon>Euthyneura</taxon>
        <taxon>Panpulmonata</taxon>
        <taxon>Sacoglossa</taxon>
        <taxon>Placobranchoidea</taxon>
        <taxon>Plakobranchidae</taxon>
        <taxon>Elysia</taxon>
    </lineage>
</organism>
<evidence type="ECO:0000313" key="3">
    <source>
        <dbReference type="Proteomes" id="UP000762676"/>
    </source>
</evidence>
<dbReference type="EMBL" id="BMAT01011882">
    <property type="protein sequence ID" value="GFR81438.1"/>
    <property type="molecule type" value="Genomic_DNA"/>
</dbReference>
<gene>
    <name evidence="2" type="ORF">ElyMa_005925600</name>
</gene>
<comment type="caution">
    <text evidence="2">The sequence shown here is derived from an EMBL/GenBank/DDBJ whole genome shotgun (WGS) entry which is preliminary data.</text>
</comment>
<proteinExistence type="predicted"/>
<evidence type="ECO:0000313" key="2">
    <source>
        <dbReference type="EMBL" id="GFR81438.1"/>
    </source>
</evidence>
<dbReference type="Proteomes" id="UP000762676">
    <property type="component" value="Unassembled WGS sequence"/>
</dbReference>
<reference evidence="2 3" key="1">
    <citation type="journal article" date="2021" name="Elife">
        <title>Chloroplast acquisition without the gene transfer in kleptoplastic sea slugs, Plakobranchus ocellatus.</title>
        <authorList>
            <person name="Maeda T."/>
            <person name="Takahashi S."/>
            <person name="Yoshida T."/>
            <person name="Shimamura S."/>
            <person name="Takaki Y."/>
            <person name="Nagai Y."/>
            <person name="Toyoda A."/>
            <person name="Suzuki Y."/>
            <person name="Arimoto A."/>
            <person name="Ishii H."/>
            <person name="Satoh N."/>
            <person name="Nishiyama T."/>
            <person name="Hasebe M."/>
            <person name="Maruyama T."/>
            <person name="Minagawa J."/>
            <person name="Obokata J."/>
            <person name="Shigenobu S."/>
        </authorList>
    </citation>
    <scope>NUCLEOTIDE SEQUENCE [LARGE SCALE GENOMIC DNA]</scope>
</reference>
<keyword evidence="3" id="KW-1185">Reference proteome</keyword>
<evidence type="ECO:0000256" key="1">
    <source>
        <dbReference type="SAM" id="MobiDB-lite"/>
    </source>
</evidence>
<sequence length="95" mass="10733">MKRKGTARGGQPAPSTLDTELEDEEGNVEKEELLTKLEIQTDETAALKAALQRTIKAKDEDMKIYSSTLDQTKQVFLQALRQMKDKHMAEQQRGV</sequence>